<evidence type="ECO:0000313" key="3">
    <source>
        <dbReference type="EMBL" id="PWY89936.1"/>
    </source>
</evidence>
<dbReference type="STRING" id="1448321.A0A317WUA1"/>
<comment type="caution">
    <text evidence="3">The sequence shown here is derived from an EMBL/GenBank/DDBJ whole genome shotgun (WGS) entry which is preliminary data.</text>
</comment>
<dbReference type="Proteomes" id="UP000247233">
    <property type="component" value="Unassembled WGS sequence"/>
</dbReference>
<feature type="compositionally biased region" description="Pro residues" evidence="1">
    <location>
        <begin position="94"/>
        <end position="108"/>
    </location>
</feature>
<evidence type="ECO:0000259" key="2">
    <source>
        <dbReference type="Pfam" id="PF13302"/>
    </source>
</evidence>
<organism evidence="3 4">
    <name type="scientific">Aspergillus heteromorphus CBS 117.55</name>
    <dbReference type="NCBI Taxonomy" id="1448321"/>
    <lineage>
        <taxon>Eukaryota</taxon>
        <taxon>Fungi</taxon>
        <taxon>Dikarya</taxon>
        <taxon>Ascomycota</taxon>
        <taxon>Pezizomycotina</taxon>
        <taxon>Eurotiomycetes</taxon>
        <taxon>Eurotiomycetidae</taxon>
        <taxon>Eurotiales</taxon>
        <taxon>Aspergillaceae</taxon>
        <taxon>Aspergillus</taxon>
        <taxon>Aspergillus subgen. Circumdati</taxon>
    </lineage>
</organism>
<dbReference type="GO" id="GO:0016747">
    <property type="term" value="F:acyltransferase activity, transferring groups other than amino-acyl groups"/>
    <property type="evidence" value="ECO:0007669"/>
    <property type="project" value="InterPro"/>
</dbReference>
<name>A0A317WUA1_9EURO</name>
<feature type="region of interest" description="Disordered" evidence="1">
    <location>
        <begin position="77"/>
        <end position="112"/>
    </location>
</feature>
<feature type="compositionally biased region" description="Low complexity" evidence="1">
    <location>
        <begin position="79"/>
        <end position="93"/>
    </location>
</feature>
<keyword evidence="4" id="KW-1185">Reference proteome</keyword>
<dbReference type="AlphaFoldDB" id="A0A317WUA1"/>
<dbReference type="Gene3D" id="3.40.630.30">
    <property type="match status" value="1"/>
</dbReference>
<dbReference type="SUPFAM" id="SSF55729">
    <property type="entry name" value="Acyl-CoA N-acyltransferases (Nat)"/>
    <property type="match status" value="1"/>
</dbReference>
<dbReference type="InterPro" id="IPR016181">
    <property type="entry name" value="Acyl_CoA_acyltransferase"/>
</dbReference>
<sequence length="245" mass="25877">MNTVPPILTPRLTLTTLTISDAADLYDIRGRDEVMKWSVKGSPDATLEETTAWLARFIAEELTADFGPRVGFAVRERFPSPSTPSSSSLSPSPSTSPPPPPPPPPSTIPPGKMIGMLGIRLEPYTSSFCPATQAASGKDRWEIGYIMHPDAWGKGYASEAVGAAVGAWFAGIVGSEGIQRGYVGARGEDGVVEDGVWAMVNGENGGSIRVLGKCGFVGRGGEGEGEPEVVREGDGRVSLVFWRGK</sequence>
<protein>
    <recommendedName>
        <fullName evidence="2">N-acetyltransferase domain-containing protein</fullName>
    </recommendedName>
</protein>
<accession>A0A317WUA1</accession>
<dbReference type="EMBL" id="MSFL01000003">
    <property type="protein sequence ID" value="PWY89936.1"/>
    <property type="molecule type" value="Genomic_DNA"/>
</dbReference>
<dbReference type="VEuPathDB" id="FungiDB:BO70DRAFT_426346"/>
<dbReference type="InterPro" id="IPR051531">
    <property type="entry name" value="N-acetyltransferase"/>
</dbReference>
<dbReference type="InterPro" id="IPR000182">
    <property type="entry name" value="GNAT_dom"/>
</dbReference>
<dbReference type="PANTHER" id="PTHR43792:SF1">
    <property type="entry name" value="N-ACETYLTRANSFERASE DOMAIN-CONTAINING PROTEIN"/>
    <property type="match status" value="1"/>
</dbReference>
<dbReference type="GeneID" id="37070015"/>
<dbReference type="PANTHER" id="PTHR43792">
    <property type="entry name" value="GNAT FAMILY, PUTATIVE (AFU_ORTHOLOGUE AFUA_3G00765)-RELATED-RELATED"/>
    <property type="match status" value="1"/>
</dbReference>
<dbReference type="RefSeq" id="XP_025402767.1">
    <property type="nucleotide sequence ID" value="XM_025547778.1"/>
</dbReference>
<dbReference type="Pfam" id="PF13302">
    <property type="entry name" value="Acetyltransf_3"/>
    <property type="match status" value="2"/>
</dbReference>
<gene>
    <name evidence="3" type="ORF">BO70DRAFT_426346</name>
</gene>
<proteinExistence type="predicted"/>
<dbReference type="OrthoDB" id="630895at2759"/>
<feature type="domain" description="N-acetyltransferase" evidence="2">
    <location>
        <begin position="11"/>
        <end position="76"/>
    </location>
</feature>
<evidence type="ECO:0000256" key="1">
    <source>
        <dbReference type="SAM" id="MobiDB-lite"/>
    </source>
</evidence>
<feature type="domain" description="N-acetyltransferase" evidence="2">
    <location>
        <begin position="135"/>
        <end position="217"/>
    </location>
</feature>
<evidence type="ECO:0000313" key="4">
    <source>
        <dbReference type="Proteomes" id="UP000247233"/>
    </source>
</evidence>
<reference evidence="3 4" key="1">
    <citation type="submission" date="2016-12" db="EMBL/GenBank/DDBJ databases">
        <title>The genomes of Aspergillus section Nigri reveals drivers in fungal speciation.</title>
        <authorList>
            <consortium name="DOE Joint Genome Institute"/>
            <person name="Vesth T.C."/>
            <person name="Nybo J."/>
            <person name="Theobald S."/>
            <person name="Brandl J."/>
            <person name="Frisvad J.C."/>
            <person name="Nielsen K.F."/>
            <person name="Lyhne E.K."/>
            <person name="Kogle M.E."/>
            <person name="Kuo A."/>
            <person name="Riley R."/>
            <person name="Clum A."/>
            <person name="Nolan M."/>
            <person name="Lipzen A."/>
            <person name="Salamov A."/>
            <person name="Henrissat B."/>
            <person name="Wiebenga A."/>
            <person name="De Vries R.P."/>
            <person name="Grigoriev I.V."/>
            <person name="Mortensen U.H."/>
            <person name="Andersen M.R."/>
            <person name="Baker S.E."/>
        </authorList>
    </citation>
    <scope>NUCLEOTIDE SEQUENCE [LARGE SCALE GENOMIC DNA]</scope>
    <source>
        <strain evidence="3 4">CBS 117.55</strain>
    </source>
</reference>